<dbReference type="CDD" id="cd06261">
    <property type="entry name" value="TM_PBP2"/>
    <property type="match status" value="1"/>
</dbReference>
<dbReference type="PANTHER" id="PTHR43386">
    <property type="entry name" value="OLIGOPEPTIDE TRANSPORT SYSTEM PERMEASE PROTEIN APPC"/>
    <property type="match status" value="1"/>
</dbReference>
<proteinExistence type="inferred from homology"/>
<keyword evidence="6 7" id="KW-0472">Membrane</keyword>
<dbReference type="InterPro" id="IPR050366">
    <property type="entry name" value="BP-dependent_transpt_permease"/>
</dbReference>
<dbReference type="PROSITE" id="PS50928">
    <property type="entry name" value="ABC_TM1"/>
    <property type="match status" value="1"/>
</dbReference>
<comment type="caution">
    <text evidence="9">The sequence shown here is derived from an EMBL/GenBank/DDBJ whole genome shotgun (WGS) entry which is preliminary data.</text>
</comment>
<feature type="transmembrane region" description="Helical" evidence="7">
    <location>
        <begin position="265"/>
        <end position="289"/>
    </location>
</feature>
<dbReference type="InterPro" id="IPR000515">
    <property type="entry name" value="MetI-like"/>
</dbReference>
<keyword evidence="10" id="KW-1185">Reference proteome</keyword>
<evidence type="ECO:0000313" key="10">
    <source>
        <dbReference type="Proteomes" id="UP001597079"/>
    </source>
</evidence>
<evidence type="ECO:0000256" key="4">
    <source>
        <dbReference type="ARBA" id="ARBA00022692"/>
    </source>
</evidence>
<reference evidence="10" key="1">
    <citation type="journal article" date="2019" name="Int. J. Syst. Evol. Microbiol.">
        <title>The Global Catalogue of Microorganisms (GCM) 10K type strain sequencing project: providing services to taxonomists for standard genome sequencing and annotation.</title>
        <authorList>
            <consortium name="The Broad Institute Genomics Platform"/>
            <consortium name="The Broad Institute Genome Sequencing Center for Infectious Disease"/>
            <person name="Wu L."/>
            <person name="Ma J."/>
        </authorList>
    </citation>
    <scope>NUCLEOTIDE SEQUENCE [LARGE SCALE GENOMIC DNA]</scope>
    <source>
        <strain evidence="10">CGMCC 1.12286</strain>
    </source>
</reference>
<dbReference type="Gene3D" id="1.10.3720.10">
    <property type="entry name" value="MetI-like"/>
    <property type="match status" value="1"/>
</dbReference>
<evidence type="ECO:0000256" key="1">
    <source>
        <dbReference type="ARBA" id="ARBA00004651"/>
    </source>
</evidence>
<comment type="subcellular location">
    <subcellularLocation>
        <location evidence="1 7">Cell membrane</location>
        <topology evidence="1 7">Multi-pass membrane protein</topology>
    </subcellularLocation>
</comment>
<feature type="transmembrane region" description="Helical" evidence="7">
    <location>
        <begin position="156"/>
        <end position="174"/>
    </location>
</feature>
<feature type="transmembrane region" description="Helical" evidence="7">
    <location>
        <begin position="98"/>
        <end position="121"/>
    </location>
</feature>
<accession>A0ABW4JK30</accession>
<keyword evidence="4 7" id="KW-0812">Transmembrane</keyword>
<gene>
    <name evidence="9" type="ORF">ACFSB2_12830</name>
</gene>
<dbReference type="RefSeq" id="WP_377943460.1">
    <property type="nucleotide sequence ID" value="NZ_JBHUCX010000029.1"/>
</dbReference>
<evidence type="ECO:0000256" key="2">
    <source>
        <dbReference type="ARBA" id="ARBA00022448"/>
    </source>
</evidence>
<protein>
    <submittedName>
        <fullName evidence="9">ABC transporter permease</fullName>
    </submittedName>
</protein>
<evidence type="ECO:0000313" key="9">
    <source>
        <dbReference type="EMBL" id="MFD1675580.1"/>
    </source>
</evidence>
<dbReference type="Proteomes" id="UP001597079">
    <property type="component" value="Unassembled WGS sequence"/>
</dbReference>
<dbReference type="PANTHER" id="PTHR43386:SF1">
    <property type="entry name" value="D,D-DIPEPTIDE TRANSPORT SYSTEM PERMEASE PROTEIN DDPC-RELATED"/>
    <property type="match status" value="1"/>
</dbReference>
<evidence type="ECO:0000256" key="7">
    <source>
        <dbReference type="RuleBase" id="RU363032"/>
    </source>
</evidence>
<dbReference type="InterPro" id="IPR025966">
    <property type="entry name" value="OppC_N"/>
</dbReference>
<dbReference type="InterPro" id="IPR035906">
    <property type="entry name" value="MetI-like_sf"/>
</dbReference>
<keyword evidence="5 7" id="KW-1133">Transmembrane helix</keyword>
<dbReference type="Pfam" id="PF00528">
    <property type="entry name" value="BPD_transp_1"/>
    <property type="match status" value="1"/>
</dbReference>
<evidence type="ECO:0000256" key="6">
    <source>
        <dbReference type="ARBA" id="ARBA00023136"/>
    </source>
</evidence>
<dbReference type="EMBL" id="JBHUCX010000029">
    <property type="protein sequence ID" value="MFD1675580.1"/>
    <property type="molecule type" value="Genomic_DNA"/>
</dbReference>
<feature type="transmembrane region" description="Helical" evidence="7">
    <location>
        <begin position="35"/>
        <end position="55"/>
    </location>
</feature>
<feature type="domain" description="ABC transmembrane type-1" evidence="8">
    <location>
        <begin position="94"/>
        <end position="286"/>
    </location>
</feature>
<organism evidence="9 10">
    <name type="scientific">Alicyclobacillus fodiniaquatilis</name>
    <dbReference type="NCBI Taxonomy" id="1661150"/>
    <lineage>
        <taxon>Bacteria</taxon>
        <taxon>Bacillati</taxon>
        <taxon>Bacillota</taxon>
        <taxon>Bacilli</taxon>
        <taxon>Bacillales</taxon>
        <taxon>Alicyclobacillaceae</taxon>
        <taxon>Alicyclobacillus</taxon>
    </lineage>
</organism>
<evidence type="ECO:0000256" key="5">
    <source>
        <dbReference type="ARBA" id="ARBA00022989"/>
    </source>
</evidence>
<dbReference type="Pfam" id="PF12911">
    <property type="entry name" value="OppC_N"/>
    <property type="match status" value="1"/>
</dbReference>
<keyword evidence="2 7" id="KW-0813">Transport</keyword>
<sequence length="313" mass="33929">MSTTQVGTNSAQNSRSNARRKRFATLGVFFKNGKATFGIVLIALFALVAIFAPLLTHVDPQAIVGQPNQAPNGQFWFGTTNEGQDIWSQWVWGTRTSLYVGIVAGAISTVIAAFIGILAGYKGGWIDYLLNQLIQIFLVIPGFPLIIVISTYVHNVGPNVFILVIGLTSWSYGARMKRAQALTFAQRDFVLAAKLSGMGDLRIVMTQIFPNMLSFIFNTFIFACVGSILAEAGLEVLGIGSQSVESWGGILNGALQNGALLSGAWWWFIPPGLSIALVGLGFTFINFALDEVANPRLRKPPKIKKRRTAEVSA</sequence>
<dbReference type="SUPFAM" id="SSF161098">
    <property type="entry name" value="MetI-like"/>
    <property type="match status" value="1"/>
</dbReference>
<feature type="transmembrane region" description="Helical" evidence="7">
    <location>
        <begin position="208"/>
        <end position="230"/>
    </location>
</feature>
<keyword evidence="3" id="KW-1003">Cell membrane</keyword>
<feature type="transmembrane region" description="Helical" evidence="7">
    <location>
        <begin position="133"/>
        <end position="150"/>
    </location>
</feature>
<evidence type="ECO:0000256" key="3">
    <source>
        <dbReference type="ARBA" id="ARBA00022475"/>
    </source>
</evidence>
<evidence type="ECO:0000259" key="8">
    <source>
        <dbReference type="PROSITE" id="PS50928"/>
    </source>
</evidence>
<name>A0ABW4JK30_9BACL</name>
<comment type="similarity">
    <text evidence="7">Belongs to the binding-protein-dependent transport system permease family.</text>
</comment>